<dbReference type="Pfam" id="PF00067">
    <property type="entry name" value="p450"/>
    <property type="match status" value="1"/>
</dbReference>
<protein>
    <recommendedName>
        <fullName evidence="10">Cytochrome P450</fullName>
    </recommendedName>
</protein>
<gene>
    <name evidence="8" type="ORF">Ae201684_012658</name>
</gene>
<evidence type="ECO:0000313" key="8">
    <source>
        <dbReference type="EMBL" id="KAF0729767.1"/>
    </source>
</evidence>
<evidence type="ECO:0000256" key="2">
    <source>
        <dbReference type="ARBA" id="ARBA00010617"/>
    </source>
</evidence>
<reference evidence="8 9" key="1">
    <citation type="submission" date="2019-07" db="EMBL/GenBank/DDBJ databases">
        <title>Genomics analysis of Aphanomyces spp. identifies a new class of oomycete effector associated with host adaptation.</title>
        <authorList>
            <person name="Gaulin E."/>
        </authorList>
    </citation>
    <scope>NUCLEOTIDE SEQUENCE [LARGE SCALE GENOMIC DNA]</scope>
    <source>
        <strain evidence="8 9">ATCC 201684</strain>
    </source>
</reference>
<dbReference type="PROSITE" id="PS00086">
    <property type="entry name" value="CYTOCHROME_P450"/>
    <property type="match status" value="1"/>
</dbReference>
<organism evidence="8 9">
    <name type="scientific">Aphanomyces euteiches</name>
    <dbReference type="NCBI Taxonomy" id="100861"/>
    <lineage>
        <taxon>Eukaryota</taxon>
        <taxon>Sar</taxon>
        <taxon>Stramenopiles</taxon>
        <taxon>Oomycota</taxon>
        <taxon>Saprolegniomycetes</taxon>
        <taxon>Saprolegniales</taxon>
        <taxon>Verrucalvaceae</taxon>
        <taxon>Aphanomyces</taxon>
    </lineage>
</organism>
<dbReference type="InterPro" id="IPR001128">
    <property type="entry name" value="Cyt_P450"/>
</dbReference>
<evidence type="ECO:0000313" key="9">
    <source>
        <dbReference type="Proteomes" id="UP000481153"/>
    </source>
</evidence>
<comment type="cofactor">
    <cofactor evidence="1 5">
        <name>heme</name>
        <dbReference type="ChEBI" id="CHEBI:30413"/>
    </cofactor>
</comment>
<dbReference type="GO" id="GO:0016705">
    <property type="term" value="F:oxidoreductase activity, acting on paired donors, with incorporation or reduction of molecular oxygen"/>
    <property type="evidence" value="ECO:0007669"/>
    <property type="project" value="InterPro"/>
</dbReference>
<evidence type="ECO:0008006" key="10">
    <source>
        <dbReference type="Google" id="ProtNLM"/>
    </source>
</evidence>
<comment type="caution">
    <text evidence="8">The sequence shown here is derived from an EMBL/GenBank/DDBJ whole genome shotgun (WGS) entry which is preliminary data.</text>
</comment>
<keyword evidence="6" id="KW-0560">Oxidoreductase</keyword>
<keyword evidence="7" id="KW-0812">Transmembrane</keyword>
<evidence type="ECO:0000256" key="5">
    <source>
        <dbReference type="PIRSR" id="PIRSR602403-1"/>
    </source>
</evidence>
<keyword evidence="6" id="KW-0503">Monooxygenase</keyword>
<dbReference type="PANTHER" id="PTHR24305:SF166">
    <property type="entry name" value="CYTOCHROME P450 12A4, MITOCHONDRIAL-RELATED"/>
    <property type="match status" value="1"/>
</dbReference>
<dbReference type="InterPro" id="IPR017972">
    <property type="entry name" value="Cyt_P450_CS"/>
</dbReference>
<dbReference type="AlphaFoldDB" id="A0A6G0WQU6"/>
<accession>A0A6G0WQU6</accession>
<dbReference type="InterPro" id="IPR036396">
    <property type="entry name" value="Cyt_P450_sf"/>
</dbReference>
<dbReference type="SUPFAM" id="SSF48264">
    <property type="entry name" value="Cytochrome P450"/>
    <property type="match status" value="1"/>
</dbReference>
<keyword evidence="7" id="KW-0472">Membrane</keyword>
<sequence>MWTSFEDAGNLALPLAATASSIFLASFILRFLWKAHKLRHIPQPKTRSWLFGNALDSFGRVAQWHETGEYPEPFLGWVKEFGNAVRLREFFKYTIMLTDPKALQHLYSSNANNYHRTDMLEDLLADFTFGPGLLSTRGSVHDHYRKILNPLFSAAQIDNFIPIYEAQGRHVCDTVFAQAAASGKPFNLYKAFTDITLRVIGLAGFGFNFEDHPEAHEAYAMIPQDVTPLTMIGIHLIPHFFDVPLPGFLRRRKAQVTLRRVVNEVIDKKLAQNNQTDKPKDLLDLVLPQFSTQEAVIHTMTFLEAGHETSSSALSWIFATICPRQDVVLRIRKEYKDVMSKHGSLSTWKASSQLKYTMAVIQETMRLNGVLHIIGTRVSINDDTFPMLDGTSVFIPAGTEVVVNVAALHRNPKYWTSADAFIPERFIQGTPEWDADLKLRDGKSHAFYYMPFGMGATSCIGQRFAMAEIQVLLAMIAGEFDVKLTPNANVRQKNNAVTLAPANLEVTIQRAETSSVAAA</sequence>
<keyword evidence="7" id="KW-1133">Transmembrane helix</keyword>
<evidence type="ECO:0000256" key="1">
    <source>
        <dbReference type="ARBA" id="ARBA00001971"/>
    </source>
</evidence>
<dbReference type="PANTHER" id="PTHR24305">
    <property type="entry name" value="CYTOCHROME P450"/>
    <property type="match status" value="1"/>
</dbReference>
<dbReference type="GO" id="GO:0020037">
    <property type="term" value="F:heme binding"/>
    <property type="evidence" value="ECO:0007669"/>
    <property type="project" value="InterPro"/>
</dbReference>
<evidence type="ECO:0000256" key="4">
    <source>
        <dbReference type="ARBA" id="ARBA00023004"/>
    </source>
</evidence>
<dbReference type="GO" id="GO:0005506">
    <property type="term" value="F:iron ion binding"/>
    <property type="evidence" value="ECO:0007669"/>
    <property type="project" value="InterPro"/>
</dbReference>
<keyword evidence="3 5" id="KW-0479">Metal-binding</keyword>
<dbReference type="Gene3D" id="1.10.630.10">
    <property type="entry name" value="Cytochrome P450"/>
    <property type="match status" value="1"/>
</dbReference>
<dbReference type="PRINTS" id="PR00465">
    <property type="entry name" value="EP450IV"/>
</dbReference>
<dbReference type="InterPro" id="IPR002403">
    <property type="entry name" value="Cyt_P450_E_grp-IV"/>
</dbReference>
<keyword evidence="9" id="KW-1185">Reference proteome</keyword>
<name>A0A6G0WQU6_9STRA</name>
<feature type="transmembrane region" description="Helical" evidence="7">
    <location>
        <begin position="12"/>
        <end position="33"/>
    </location>
</feature>
<proteinExistence type="inferred from homology"/>
<dbReference type="GO" id="GO:0004497">
    <property type="term" value="F:monooxygenase activity"/>
    <property type="evidence" value="ECO:0007669"/>
    <property type="project" value="UniProtKB-KW"/>
</dbReference>
<dbReference type="VEuPathDB" id="FungiDB:AeMF1_005434"/>
<evidence type="ECO:0000256" key="3">
    <source>
        <dbReference type="ARBA" id="ARBA00022723"/>
    </source>
</evidence>
<dbReference type="Proteomes" id="UP000481153">
    <property type="component" value="Unassembled WGS sequence"/>
</dbReference>
<feature type="binding site" description="axial binding residue" evidence="5">
    <location>
        <position position="459"/>
    </location>
    <ligand>
        <name>heme</name>
        <dbReference type="ChEBI" id="CHEBI:30413"/>
    </ligand>
    <ligandPart>
        <name>Fe</name>
        <dbReference type="ChEBI" id="CHEBI:18248"/>
    </ligandPart>
</feature>
<evidence type="ECO:0000256" key="7">
    <source>
        <dbReference type="SAM" id="Phobius"/>
    </source>
</evidence>
<dbReference type="InterPro" id="IPR050121">
    <property type="entry name" value="Cytochrome_P450_monoxygenase"/>
</dbReference>
<dbReference type="PRINTS" id="PR00385">
    <property type="entry name" value="P450"/>
</dbReference>
<comment type="similarity">
    <text evidence="2 6">Belongs to the cytochrome P450 family.</text>
</comment>
<keyword evidence="5 6" id="KW-0349">Heme</keyword>
<dbReference type="EMBL" id="VJMJ01000161">
    <property type="protein sequence ID" value="KAF0729767.1"/>
    <property type="molecule type" value="Genomic_DNA"/>
</dbReference>
<evidence type="ECO:0000256" key="6">
    <source>
        <dbReference type="RuleBase" id="RU000461"/>
    </source>
</evidence>
<keyword evidence="4 5" id="KW-0408">Iron</keyword>